<dbReference type="PANTHER" id="PTHR35869:SF1">
    <property type="entry name" value="OUTER-MEMBRANE LIPOPROTEIN CARRIER PROTEIN"/>
    <property type="match status" value="1"/>
</dbReference>
<evidence type="ECO:0000256" key="1">
    <source>
        <dbReference type="ARBA" id="ARBA00004418"/>
    </source>
</evidence>
<protein>
    <recommendedName>
        <fullName evidence="4 10">Outer-membrane lipoprotein carrier protein</fullName>
    </recommendedName>
</protein>
<dbReference type="Pfam" id="PF03548">
    <property type="entry name" value="LolA"/>
    <property type="match status" value="1"/>
</dbReference>
<accession>A0A1H8F1Q9</accession>
<comment type="subunit">
    <text evidence="3 10">Monomer.</text>
</comment>
<dbReference type="Proteomes" id="UP000199531">
    <property type="component" value="Unassembled WGS sequence"/>
</dbReference>
<keyword evidence="12" id="KW-1185">Reference proteome</keyword>
<comment type="similarity">
    <text evidence="2 10">Belongs to the LolA family.</text>
</comment>
<dbReference type="HAMAP" id="MF_00240">
    <property type="entry name" value="LolA"/>
    <property type="match status" value="1"/>
</dbReference>
<evidence type="ECO:0000313" key="11">
    <source>
        <dbReference type="EMBL" id="SEN25027.1"/>
    </source>
</evidence>
<evidence type="ECO:0000256" key="2">
    <source>
        <dbReference type="ARBA" id="ARBA00007615"/>
    </source>
</evidence>
<dbReference type="GO" id="GO:0044874">
    <property type="term" value="P:lipoprotein localization to outer membrane"/>
    <property type="evidence" value="ECO:0007669"/>
    <property type="project" value="UniProtKB-UniRule"/>
</dbReference>
<evidence type="ECO:0000256" key="9">
    <source>
        <dbReference type="ARBA" id="ARBA00023186"/>
    </source>
</evidence>
<evidence type="ECO:0000256" key="4">
    <source>
        <dbReference type="ARBA" id="ARBA00014035"/>
    </source>
</evidence>
<keyword evidence="8 10" id="KW-0653">Protein transport</keyword>
<dbReference type="AlphaFoldDB" id="A0A1H8F1Q9"/>
<gene>
    <name evidence="10" type="primary">lolA</name>
    <name evidence="11" type="ORF">SAMN02745977_00877</name>
</gene>
<sequence precursor="true">MTTSLSRTPHRKTLAAGAVSALAMGMLAFSGAAHADSLATLDSYIKSTRAGYADFTQVVTNANKPGAGKQSVGTFAFKRPNQFRFDYRKPFQQTIVADGKTLWMYDADLNQVTQRSQAKVLDSTPAALVASATSIESLKQRFTLEAVPVKDRLEWVKATPKDKDGQLQNVMIGFDGKQLRKLEILDSFGQRSVMTFGNFVPTVPAKVSFKFKVPAGADVLKQ</sequence>
<evidence type="ECO:0000256" key="7">
    <source>
        <dbReference type="ARBA" id="ARBA00022764"/>
    </source>
</evidence>
<comment type="function">
    <text evidence="10">Participates in the translocation of lipoproteins from the inner membrane to the outer membrane. Only forms a complex with a lipoprotein if the residue after the N-terminal Cys is not an aspartate (The Asp acts as a targeting signal to indicate that the lipoprotein should stay in the inner membrane).</text>
</comment>
<feature type="signal peptide" evidence="10">
    <location>
        <begin position="1"/>
        <end position="35"/>
    </location>
</feature>
<dbReference type="InterPro" id="IPR004564">
    <property type="entry name" value="OM_lipoprot_carrier_LolA-like"/>
</dbReference>
<evidence type="ECO:0000256" key="8">
    <source>
        <dbReference type="ARBA" id="ARBA00022927"/>
    </source>
</evidence>
<dbReference type="CDD" id="cd16325">
    <property type="entry name" value="LolA"/>
    <property type="match status" value="1"/>
</dbReference>
<dbReference type="InterPro" id="IPR029046">
    <property type="entry name" value="LolA/LolB/LppX"/>
</dbReference>
<dbReference type="STRING" id="1121117.SAMN02745977_00877"/>
<keyword evidence="7 10" id="KW-0574">Periplasm</keyword>
<dbReference type="OrthoDB" id="9787361at2"/>
<evidence type="ECO:0000256" key="3">
    <source>
        <dbReference type="ARBA" id="ARBA00011245"/>
    </source>
</evidence>
<dbReference type="PANTHER" id="PTHR35869">
    <property type="entry name" value="OUTER-MEMBRANE LIPOPROTEIN CARRIER PROTEIN"/>
    <property type="match status" value="1"/>
</dbReference>
<reference evidence="11 12" key="1">
    <citation type="submission" date="2016-10" db="EMBL/GenBank/DDBJ databases">
        <authorList>
            <person name="de Groot N.N."/>
        </authorList>
    </citation>
    <scope>NUCLEOTIDE SEQUENCE [LARGE SCALE GENOMIC DNA]</scope>
    <source>
        <strain evidence="11 12">DSM 15123</strain>
    </source>
</reference>
<dbReference type="Gene3D" id="2.50.20.10">
    <property type="entry name" value="Lipoprotein localisation LolA/LolB/LppX"/>
    <property type="match status" value="1"/>
</dbReference>
<dbReference type="EMBL" id="FOCW01000001">
    <property type="protein sequence ID" value="SEN25027.1"/>
    <property type="molecule type" value="Genomic_DNA"/>
</dbReference>
<keyword evidence="9 10" id="KW-0143">Chaperone</keyword>
<name>A0A1H8F1Q9_9BURK</name>
<evidence type="ECO:0000313" key="12">
    <source>
        <dbReference type="Proteomes" id="UP000199531"/>
    </source>
</evidence>
<evidence type="ECO:0000256" key="10">
    <source>
        <dbReference type="HAMAP-Rule" id="MF_00240"/>
    </source>
</evidence>
<dbReference type="NCBIfam" id="TIGR00547">
    <property type="entry name" value="lolA"/>
    <property type="match status" value="1"/>
</dbReference>
<evidence type="ECO:0000256" key="5">
    <source>
        <dbReference type="ARBA" id="ARBA00022448"/>
    </source>
</evidence>
<organism evidence="11 12">
    <name type="scientific">Brachymonas denitrificans DSM 15123</name>
    <dbReference type="NCBI Taxonomy" id="1121117"/>
    <lineage>
        <taxon>Bacteria</taxon>
        <taxon>Pseudomonadati</taxon>
        <taxon>Pseudomonadota</taxon>
        <taxon>Betaproteobacteria</taxon>
        <taxon>Burkholderiales</taxon>
        <taxon>Comamonadaceae</taxon>
        <taxon>Brachymonas</taxon>
    </lineage>
</organism>
<evidence type="ECO:0000256" key="6">
    <source>
        <dbReference type="ARBA" id="ARBA00022729"/>
    </source>
</evidence>
<keyword evidence="5 10" id="KW-0813">Transport</keyword>
<proteinExistence type="inferred from homology"/>
<feature type="chain" id="PRO_5011801089" description="Outer-membrane lipoprotein carrier protein" evidence="10">
    <location>
        <begin position="36"/>
        <end position="222"/>
    </location>
</feature>
<comment type="subcellular location">
    <subcellularLocation>
        <location evidence="1 10">Periplasm</location>
    </subcellularLocation>
</comment>
<dbReference type="SUPFAM" id="SSF89392">
    <property type="entry name" value="Prokaryotic lipoproteins and lipoprotein localization factors"/>
    <property type="match status" value="1"/>
</dbReference>
<dbReference type="GO" id="GO:0042953">
    <property type="term" value="P:lipoprotein transport"/>
    <property type="evidence" value="ECO:0007669"/>
    <property type="project" value="InterPro"/>
</dbReference>
<keyword evidence="11" id="KW-0449">Lipoprotein</keyword>
<keyword evidence="6 10" id="KW-0732">Signal</keyword>
<dbReference type="GO" id="GO:0042597">
    <property type="term" value="C:periplasmic space"/>
    <property type="evidence" value="ECO:0007669"/>
    <property type="project" value="UniProtKB-SubCell"/>
</dbReference>
<dbReference type="InterPro" id="IPR018323">
    <property type="entry name" value="OM_lipoprot_carrier_LolA_Pbac"/>
</dbReference>